<protein>
    <submittedName>
        <fullName evidence="2">Uncharacterized protein</fullName>
    </submittedName>
</protein>
<organism evidence="2 4">
    <name type="scientific">Enterobacter hormaechei</name>
    <dbReference type="NCBI Taxonomy" id="158836"/>
    <lineage>
        <taxon>Bacteria</taxon>
        <taxon>Pseudomonadati</taxon>
        <taxon>Pseudomonadota</taxon>
        <taxon>Gammaproteobacteria</taxon>
        <taxon>Enterobacterales</taxon>
        <taxon>Enterobacteriaceae</taxon>
        <taxon>Enterobacter</taxon>
        <taxon>Enterobacter cloacae complex</taxon>
    </lineage>
</organism>
<accession>A0A2G4ZWU8</accession>
<dbReference type="EMBL" id="NEEW01000001">
    <property type="protein sequence ID" value="PJD88999.1"/>
    <property type="molecule type" value="Genomic_DNA"/>
</dbReference>
<evidence type="ECO:0000313" key="1">
    <source>
        <dbReference type="EMBL" id="MBF1970696.1"/>
    </source>
</evidence>
<evidence type="ECO:0000313" key="2">
    <source>
        <dbReference type="EMBL" id="PJD88999.1"/>
    </source>
</evidence>
<dbReference type="AlphaFoldDB" id="A0A2G4ZWU8"/>
<dbReference type="Proteomes" id="UP001229386">
    <property type="component" value="Chromosome"/>
</dbReference>
<sequence length="75" mass="8983">MYFLERKDAEKMLFEFLKRTLIKESDIDELMSMAIKHESGPPMKGIMFKYDKMERNELTAQDRDDLSTLMHFYGP</sequence>
<reference evidence="3" key="3">
    <citation type="journal article" date="2023" name="J. Antimicrob. Chemother.">
        <title>Emergence of OXA-48-producing Enterobacter hormaechei in a Swiss companion animal clinic and their genetic relationship to clinical human isolates.</title>
        <authorList>
            <person name="Dona V."/>
            <person name="Nordmann P."/>
            <person name="Kittl S."/>
            <person name="Schuller S."/>
            <person name="Bouvier M."/>
            <person name="Poirel L."/>
            <person name="Endimiani A."/>
            <person name="Perreten V."/>
        </authorList>
    </citation>
    <scope>NUCLEOTIDE SEQUENCE</scope>
    <source>
        <strain evidence="3">Ehh_25</strain>
    </source>
</reference>
<evidence type="ECO:0000313" key="3">
    <source>
        <dbReference type="EMBL" id="WMB09479.1"/>
    </source>
</evidence>
<dbReference type="OrthoDB" id="6604845at2"/>
<dbReference type="Proteomes" id="UP000662438">
    <property type="component" value="Unassembled WGS sequence"/>
</dbReference>
<evidence type="ECO:0000313" key="5">
    <source>
        <dbReference type="Proteomes" id="UP000662438"/>
    </source>
</evidence>
<reference evidence="1 5" key="2">
    <citation type="submission" date="2020-10" db="EMBL/GenBank/DDBJ databases">
        <title>Genomic surveiliance of eskapee pathogens from blood stream infections in KZN.</title>
        <authorList>
            <person name="Hetsa B.A."/>
            <person name="Amoako D.G."/>
            <person name="Akebe A.L.K."/>
            <person name="Essack S."/>
        </authorList>
    </citation>
    <scope>NUCLEOTIDE SEQUENCE [LARGE SCALE GENOMIC DNA]</scope>
    <source>
        <strain evidence="1 5">E6</strain>
    </source>
</reference>
<dbReference type="RefSeq" id="WP_006812592.1">
    <property type="nucleotide sequence ID" value="NZ_CAIZTO010000009.1"/>
</dbReference>
<gene>
    <name evidence="2" type="ORF">B9Q30_00335</name>
    <name evidence="1" type="ORF">ISX34_12540</name>
    <name evidence="3" type="ORF">QPR60_12720</name>
</gene>
<evidence type="ECO:0000313" key="4">
    <source>
        <dbReference type="Proteomes" id="UP000229974"/>
    </source>
</evidence>
<dbReference type="EMBL" id="CP126746">
    <property type="protein sequence ID" value="WMB09479.1"/>
    <property type="molecule type" value="Genomic_DNA"/>
</dbReference>
<dbReference type="GeneID" id="93199055"/>
<proteinExistence type="predicted"/>
<reference evidence="2 4" key="1">
    <citation type="journal article" date="2017" name="J. Antimicrob. Chemother.">
        <title>Characterization of the population structure, drug resistance mechanisms and plasmids of the community-associated Enterobacter cloacae complex in China.</title>
        <authorList>
            <person name="Zhou K."/>
            <person name="Yu W."/>
            <person name="Cao X."/>
            <person name="Shen P."/>
            <person name="Lu H."/>
            <person name="Luo Q."/>
            <person name="Rossen J.W.A."/>
            <person name="Xiao Y."/>
        </authorList>
    </citation>
    <scope>NUCLEOTIDE SEQUENCE [LARGE SCALE GENOMIC DNA]</scope>
    <source>
        <strain evidence="2 4">ECC904</strain>
    </source>
</reference>
<dbReference type="Proteomes" id="UP000229974">
    <property type="component" value="Unassembled WGS sequence"/>
</dbReference>
<name>A0A2G4ZWU8_9ENTR</name>
<dbReference type="EMBL" id="JADIXG010000011">
    <property type="protein sequence ID" value="MBF1970696.1"/>
    <property type="molecule type" value="Genomic_DNA"/>
</dbReference>